<protein>
    <recommendedName>
        <fullName evidence="3">UBA domain-containing protein</fullName>
    </recommendedName>
</protein>
<proteinExistence type="predicted"/>
<feature type="compositionally biased region" description="Pro residues" evidence="1">
    <location>
        <begin position="80"/>
        <end position="95"/>
    </location>
</feature>
<feature type="domain" description="UBA" evidence="3">
    <location>
        <begin position="947"/>
        <end position="988"/>
    </location>
</feature>
<feature type="region of interest" description="Disordered" evidence="1">
    <location>
        <begin position="61"/>
        <end position="267"/>
    </location>
</feature>
<feature type="compositionally biased region" description="Basic and acidic residues" evidence="1">
    <location>
        <begin position="421"/>
        <end position="443"/>
    </location>
</feature>
<feature type="signal peptide" evidence="2">
    <location>
        <begin position="1"/>
        <end position="28"/>
    </location>
</feature>
<evidence type="ECO:0000313" key="4">
    <source>
        <dbReference type="EMBL" id="CAI3995476.1"/>
    </source>
</evidence>
<feature type="compositionally biased region" description="Basic and acidic residues" evidence="1">
    <location>
        <begin position="683"/>
        <end position="700"/>
    </location>
</feature>
<dbReference type="Proteomes" id="UP001152797">
    <property type="component" value="Unassembled WGS sequence"/>
</dbReference>
<dbReference type="InterPro" id="IPR015940">
    <property type="entry name" value="UBA"/>
</dbReference>
<dbReference type="PANTHER" id="PTHR48125">
    <property type="entry name" value="LP07818P1"/>
    <property type="match status" value="1"/>
</dbReference>
<keyword evidence="2" id="KW-0732">Signal</keyword>
<feature type="compositionally biased region" description="Basic and acidic residues" evidence="1">
    <location>
        <begin position="177"/>
        <end position="196"/>
    </location>
</feature>
<feature type="compositionally biased region" description="Basic and acidic residues" evidence="1">
    <location>
        <begin position="212"/>
        <end position="227"/>
    </location>
</feature>
<dbReference type="InterPro" id="IPR009060">
    <property type="entry name" value="UBA-like_sf"/>
</dbReference>
<evidence type="ECO:0000256" key="1">
    <source>
        <dbReference type="SAM" id="MobiDB-lite"/>
    </source>
</evidence>
<evidence type="ECO:0000313" key="5">
    <source>
        <dbReference type="EMBL" id="CAL1148851.1"/>
    </source>
</evidence>
<dbReference type="EMBL" id="CAMXCT020002079">
    <property type="protein sequence ID" value="CAL1148851.1"/>
    <property type="molecule type" value="Genomic_DNA"/>
</dbReference>
<feature type="compositionally biased region" description="Basic and acidic residues" evidence="1">
    <location>
        <begin position="399"/>
        <end position="414"/>
    </location>
</feature>
<feature type="compositionally biased region" description="Polar residues" evidence="1">
    <location>
        <begin position="233"/>
        <end position="245"/>
    </location>
</feature>
<dbReference type="EMBL" id="CAMXCT030002079">
    <property type="protein sequence ID" value="CAL4782788.1"/>
    <property type="molecule type" value="Genomic_DNA"/>
</dbReference>
<dbReference type="Gene3D" id="1.10.8.10">
    <property type="entry name" value="DNA helicase RuvA subunit, C-terminal domain"/>
    <property type="match status" value="1"/>
</dbReference>
<dbReference type="EMBL" id="CAMXCT010002079">
    <property type="protein sequence ID" value="CAI3995476.1"/>
    <property type="molecule type" value="Genomic_DNA"/>
</dbReference>
<dbReference type="PANTHER" id="PTHR48125:SF10">
    <property type="entry name" value="OS12G0136300 PROTEIN"/>
    <property type="match status" value="1"/>
</dbReference>
<evidence type="ECO:0000259" key="3">
    <source>
        <dbReference type="PROSITE" id="PS50030"/>
    </source>
</evidence>
<feature type="region of interest" description="Disordered" evidence="1">
    <location>
        <begin position="399"/>
        <end position="511"/>
    </location>
</feature>
<keyword evidence="6" id="KW-1185">Reference proteome</keyword>
<feature type="compositionally biased region" description="Low complexity" evidence="1">
    <location>
        <begin position="495"/>
        <end position="508"/>
    </location>
</feature>
<organism evidence="4">
    <name type="scientific">Cladocopium goreaui</name>
    <dbReference type="NCBI Taxonomy" id="2562237"/>
    <lineage>
        <taxon>Eukaryota</taxon>
        <taxon>Sar</taxon>
        <taxon>Alveolata</taxon>
        <taxon>Dinophyceae</taxon>
        <taxon>Suessiales</taxon>
        <taxon>Symbiodiniaceae</taxon>
        <taxon>Cladocopium</taxon>
    </lineage>
</organism>
<reference evidence="4" key="1">
    <citation type="submission" date="2022-10" db="EMBL/GenBank/DDBJ databases">
        <authorList>
            <person name="Chen Y."/>
            <person name="Dougan E. K."/>
            <person name="Chan C."/>
            <person name="Rhodes N."/>
            <person name="Thang M."/>
        </authorList>
    </citation>
    <scope>NUCLEOTIDE SEQUENCE</scope>
</reference>
<accession>A0A9P1CQ92</accession>
<feature type="compositionally biased region" description="Polar residues" evidence="1">
    <location>
        <begin position="98"/>
        <end position="108"/>
    </location>
</feature>
<sequence>MWGHHVACGCNVCNCLPRLFLLISQGSGLPLFLEGVGTRLRVLEAEVLDELFRRGFVEGRLRTPNLAPGPPPTKAAAVPPVEPTPPANAPPPAAAPPRQSQEGASQNEPAAEPIREEKAEASQAAASLQVERSKEEVDLAIYPKSSPSAPSHLATPVTPVKAEEEPPEAEPGTGVEEVAKAAGEEPKSKEKRREATPEEPGAQVGEETGPEVVKEGRELELPDRKEVQGGWGQSHTQITQGGPQESQEEWFADQTRSSTTEEGEAKEVREKLCNTLTMADIPRLGTLWLKEAIYYGRPVDLVGRFTNVKLEDGQPMGDFQVTGTKDEALLRALSGKPDRLLSVHLCPDECPATLTDEFLVHGKAYIEVEARGLPWYNNLVEVEAERPPMDELVKLREEERRQAELAGRGEERPPKPAKKEKKAEKKDKKAKEPEAVDKRRRSDSDEELEIGQKAPRLLFAKTGLDPEAKPRRQFLKKARKVGRSKKAKKKRSRSSHSSSSPGSSSSSSADFMDNVGLFDSEKKLKSIWKRFPGALACSAATEAKQQLLTASGTVCGLDRRRVDPVFTPYARQCLMSHMSPPMAQETLTIAQGLDLLLQGHVAGACDLLAQRMKSLESSSRGCHWTVSRQMELVKSDGATMAEEGEAHDAARRAREEEKLRALTSRSTSAKPFESGGQAKGGKRGKDWKGASKGKQDEGNKGKGMASAGEAIFEAGQTATGDDTRLAEAEAARMLAGSRTEETEAAIEDLIASAMNGALQSEGSKLTLLGNTWRVPVVAWLISNLLVVLGFMTKLCPQDIVDRLRPGLVQKLSSLVSLKGEDLLLQAPTEDDEDDEDDEEDEEEEERRTRQEEAEEEEEKEEEEKEEKEEDEEPKYYPSGWEPPFMCIYPRQRLRDDIPVDVGHMAPVTPPALLGIWRGDVLAWPLPATPMSPRTPEAPPPTTPTEAMAPADGALVTLKGMGFDDLIATASLQAAGGNLEKAIVMLTSS</sequence>
<evidence type="ECO:0000313" key="6">
    <source>
        <dbReference type="Proteomes" id="UP001152797"/>
    </source>
</evidence>
<gene>
    <name evidence="4" type="ORF">C1SCF055_LOCUS22037</name>
</gene>
<reference evidence="5" key="2">
    <citation type="submission" date="2024-04" db="EMBL/GenBank/DDBJ databases">
        <authorList>
            <person name="Chen Y."/>
            <person name="Shah S."/>
            <person name="Dougan E. K."/>
            <person name="Thang M."/>
            <person name="Chan C."/>
        </authorList>
    </citation>
    <scope>NUCLEOTIDE SEQUENCE [LARGE SCALE GENOMIC DNA]</scope>
</reference>
<dbReference type="AlphaFoldDB" id="A0A9P1CQ92"/>
<dbReference type="SUPFAM" id="SSF46934">
    <property type="entry name" value="UBA-like"/>
    <property type="match status" value="1"/>
</dbReference>
<feature type="compositionally biased region" description="Basic residues" evidence="1">
    <location>
        <begin position="471"/>
        <end position="494"/>
    </location>
</feature>
<evidence type="ECO:0000256" key="2">
    <source>
        <dbReference type="SAM" id="SignalP"/>
    </source>
</evidence>
<dbReference type="PROSITE" id="PS50030">
    <property type="entry name" value="UBA"/>
    <property type="match status" value="1"/>
</dbReference>
<feature type="compositionally biased region" description="Acidic residues" evidence="1">
    <location>
        <begin position="852"/>
        <end position="872"/>
    </location>
</feature>
<feature type="region of interest" description="Disordered" evidence="1">
    <location>
        <begin position="635"/>
        <end position="705"/>
    </location>
</feature>
<feature type="chain" id="PRO_5043270685" description="UBA domain-containing protein" evidence="2">
    <location>
        <begin position="29"/>
        <end position="988"/>
    </location>
</feature>
<feature type="compositionally biased region" description="Acidic residues" evidence="1">
    <location>
        <begin position="828"/>
        <end position="844"/>
    </location>
</feature>
<feature type="compositionally biased region" description="Basic and acidic residues" evidence="1">
    <location>
        <begin position="644"/>
        <end position="660"/>
    </location>
</feature>
<comment type="caution">
    <text evidence="4">The sequence shown here is derived from an EMBL/GenBank/DDBJ whole genome shotgun (WGS) entry which is preliminary data.</text>
</comment>
<name>A0A9P1CQ92_9DINO</name>
<feature type="region of interest" description="Disordered" evidence="1">
    <location>
        <begin position="822"/>
        <end position="879"/>
    </location>
</feature>